<proteinExistence type="predicted"/>
<protein>
    <submittedName>
        <fullName evidence="1">Uncharacterized protein</fullName>
    </submittedName>
</protein>
<dbReference type="STRING" id="1869.MB27_24485"/>
<dbReference type="EMBL" id="JRTT01000031">
    <property type="protein sequence ID" value="KHD75097.1"/>
    <property type="molecule type" value="Genomic_DNA"/>
</dbReference>
<gene>
    <name evidence="1" type="ORF">MB27_24485</name>
</gene>
<dbReference type="Pfam" id="PF19654">
    <property type="entry name" value="DUF6157"/>
    <property type="match status" value="1"/>
</dbReference>
<reference evidence="1 2" key="1">
    <citation type="submission" date="2014-10" db="EMBL/GenBank/DDBJ databases">
        <title>Draft genome sequence of Actinoplanes utahensis NRRL 12052.</title>
        <authorList>
            <person name="Velasco-Bucheli B."/>
            <person name="del Cerro C."/>
            <person name="Hormigo D."/>
            <person name="Garcia J.L."/>
            <person name="Acebal C."/>
            <person name="Arroyo M."/>
            <person name="de la Mata I."/>
        </authorList>
    </citation>
    <scope>NUCLEOTIDE SEQUENCE [LARGE SCALE GENOMIC DNA]</scope>
    <source>
        <strain evidence="1 2">NRRL 12052</strain>
    </source>
</reference>
<dbReference type="Proteomes" id="UP000054537">
    <property type="component" value="Unassembled WGS sequence"/>
</dbReference>
<evidence type="ECO:0000313" key="1">
    <source>
        <dbReference type="EMBL" id="KHD75097.1"/>
    </source>
</evidence>
<dbReference type="InterPro" id="IPR046155">
    <property type="entry name" value="DUF6157"/>
</dbReference>
<comment type="caution">
    <text evidence="1">The sequence shown here is derived from an EMBL/GenBank/DDBJ whole genome shotgun (WGS) entry which is preliminary data.</text>
</comment>
<dbReference type="AlphaFoldDB" id="A0A0A6X4R5"/>
<name>A0A0A6X4R5_ACTUT</name>
<evidence type="ECO:0000313" key="2">
    <source>
        <dbReference type="Proteomes" id="UP000054537"/>
    </source>
</evidence>
<organism evidence="1 2">
    <name type="scientific">Actinoplanes utahensis</name>
    <dbReference type="NCBI Taxonomy" id="1869"/>
    <lineage>
        <taxon>Bacteria</taxon>
        <taxon>Bacillati</taxon>
        <taxon>Actinomycetota</taxon>
        <taxon>Actinomycetes</taxon>
        <taxon>Micromonosporales</taxon>
        <taxon>Micromonosporaceae</taxon>
        <taxon>Actinoplanes</taxon>
    </lineage>
</organism>
<dbReference type="RefSeq" id="WP_043528054.1">
    <property type="nucleotide sequence ID" value="NZ_BAABKU010000051.1"/>
</dbReference>
<keyword evidence="2" id="KW-1185">Reference proteome</keyword>
<dbReference type="OrthoDB" id="2361182at2"/>
<accession>A0A0A6X4R5</accession>
<sequence>MNYISTFIAVAEDCKVGHGKVPAGRGPGRTVAQIQYEMLSTHPFTYTQEDVLFESWFARQGLDVDDAEKAELRAAFFSKDQPCLRTSPLARTHGWGLICDAEGRIALCAIDSPDYRGHLEAGDLKVIKAMRTKRG</sequence>
<dbReference type="eggNOG" id="ENOG5032T97">
    <property type="taxonomic scope" value="Bacteria"/>
</dbReference>